<sequence>MAETVTYSELRFGKGKRPKSSKSHSKGSSVLQRNEKVTNAAIRLHEVSKENVNPESAMTTTRQKALLQQCESHHWFYISLFLLILCLLFLIMAVTMGSLYLKCLNEASNQRGLNLSDKLEKLQPGEINRGQEYEFCPEEWRPWKGKCYFVSEEKKDWNASMRDCVSRDSHLALLKNSTDLIYITCNETESGILELM</sequence>
<dbReference type="PANTHER" id="PTHR15028">
    <property type="entry name" value="CD72-RELATED"/>
    <property type="match status" value="1"/>
</dbReference>
<dbReference type="Gene3D" id="3.10.100.10">
    <property type="entry name" value="Mannose-Binding Protein A, subunit A"/>
    <property type="match status" value="1"/>
</dbReference>
<feature type="region of interest" description="Disordered" evidence="1">
    <location>
        <begin position="12"/>
        <end position="32"/>
    </location>
</feature>
<dbReference type="OrthoDB" id="7357196at2759"/>
<keyword evidence="2" id="KW-1133">Transmembrane helix</keyword>
<dbReference type="InterPro" id="IPR016186">
    <property type="entry name" value="C-type_lectin-like/link_sf"/>
</dbReference>
<keyword evidence="3" id="KW-1185">Reference proteome</keyword>
<dbReference type="KEGG" id="muo:115461763"/>
<proteinExistence type="predicted"/>
<dbReference type="GO" id="GO:0004888">
    <property type="term" value="F:transmembrane signaling receptor activity"/>
    <property type="evidence" value="ECO:0007669"/>
    <property type="project" value="InterPro"/>
</dbReference>
<dbReference type="InterPro" id="IPR039689">
    <property type="entry name" value="CD72"/>
</dbReference>
<accession>A0A6P7X5A7</accession>
<gene>
    <name evidence="4" type="primary">LOC115461763</name>
</gene>
<dbReference type="InParanoid" id="A0A6P7X5A7"/>
<organism evidence="3 4">
    <name type="scientific">Microcaecilia unicolor</name>
    <dbReference type="NCBI Taxonomy" id="1415580"/>
    <lineage>
        <taxon>Eukaryota</taxon>
        <taxon>Metazoa</taxon>
        <taxon>Chordata</taxon>
        <taxon>Craniata</taxon>
        <taxon>Vertebrata</taxon>
        <taxon>Euteleostomi</taxon>
        <taxon>Amphibia</taxon>
        <taxon>Gymnophiona</taxon>
        <taxon>Siphonopidae</taxon>
        <taxon>Microcaecilia</taxon>
    </lineage>
</organism>
<dbReference type="PANTHER" id="PTHR15028:SF6">
    <property type="entry name" value="B-CELL DIFFERENTIATION ANTIGEN CD72"/>
    <property type="match status" value="1"/>
</dbReference>
<dbReference type="GeneID" id="115461763"/>
<keyword evidence="2" id="KW-0472">Membrane</keyword>
<name>A0A6P7X5A7_9AMPH</name>
<keyword evidence="2" id="KW-0812">Transmembrane</keyword>
<dbReference type="GO" id="GO:0005886">
    <property type="term" value="C:plasma membrane"/>
    <property type="evidence" value="ECO:0007669"/>
    <property type="project" value="InterPro"/>
</dbReference>
<evidence type="ECO:0000256" key="1">
    <source>
        <dbReference type="SAM" id="MobiDB-lite"/>
    </source>
</evidence>
<evidence type="ECO:0000256" key="2">
    <source>
        <dbReference type="SAM" id="Phobius"/>
    </source>
</evidence>
<dbReference type="RefSeq" id="XP_030047668.1">
    <property type="nucleotide sequence ID" value="XM_030191808.1"/>
</dbReference>
<dbReference type="InterPro" id="IPR016187">
    <property type="entry name" value="CTDL_fold"/>
</dbReference>
<feature type="transmembrane region" description="Helical" evidence="2">
    <location>
        <begin position="75"/>
        <end position="101"/>
    </location>
</feature>
<dbReference type="AlphaFoldDB" id="A0A6P7X5A7"/>
<feature type="compositionally biased region" description="Basic residues" evidence="1">
    <location>
        <begin position="13"/>
        <end position="25"/>
    </location>
</feature>
<evidence type="ECO:0000313" key="4">
    <source>
        <dbReference type="RefSeq" id="XP_030047668.1"/>
    </source>
</evidence>
<dbReference type="SUPFAM" id="SSF56436">
    <property type="entry name" value="C-type lectin-like"/>
    <property type="match status" value="1"/>
</dbReference>
<protein>
    <submittedName>
        <fullName evidence="4">NKG2-A/NKG2-B type II integral membrane protein-like</fullName>
    </submittedName>
</protein>
<dbReference type="Proteomes" id="UP000515156">
    <property type="component" value="Chromosome 2"/>
</dbReference>
<reference evidence="4" key="1">
    <citation type="submission" date="2025-08" db="UniProtKB">
        <authorList>
            <consortium name="RefSeq"/>
        </authorList>
    </citation>
    <scope>IDENTIFICATION</scope>
</reference>
<evidence type="ECO:0000313" key="3">
    <source>
        <dbReference type="Proteomes" id="UP000515156"/>
    </source>
</evidence>